<organism evidence="2 3">
    <name type="scientific">Olpidium bornovanus</name>
    <dbReference type="NCBI Taxonomy" id="278681"/>
    <lineage>
        <taxon>Eukaryota</taxon>
        <taxon>Fungi</taxon>
        <taxon>Fungi incertae sedis</taxon>
        <taxon>Olpidiomycota</taxon>
        <taxon>Olpidiomycotina</taxon>
        <taxon>Olpidiomycetes</taxon>
        <taxon>Olpidiales</taxon>
        <taxon>Olpidiaceae</taxon>
        <taxon>Olpidium</taxon>
    </lineage>
</organism>
<dbReference type="EMBL" id="JAEFCI010007540">
    <property type="protein sequence ID" value="KAG5459001.1"/>
    <property type="molecule type" value="Genomic_DNA"/>
</dbReference>
<gene>
    <name evidence="2" type="ORF">BJ554DRAFT_674</name>
</gene>
<evidence type="ECO:0000313" key="3">
    <source>
        <dbReference type="Proteomes" id="UP000673691"/>
    </source>
</evidence>
<keyword evidence="3" id="KW-1185">Reference proteome</keyword>
<dbReference type="AlphaFoldDB" id="A0A8H7ZTE7"/>
<dbReference type="OrthoDB" id="440781at2759"/>
<dbReference type="Proteomes" id="UP000673691">
    <property type="component" value="Unassembled WGS sequence"/>
</dbReference>
<feature type="compositionally biased region" description="Polar residues" evidence="1">
    <location>
        <begin position="130"/>
        <end position="142"/>
    </location>
</feature>
<evidence type="ECO:0000256" key="1">
    <source>
        <dbReference type="SAM" id="MobiDB-lite"/>
    </source>
</evidence>
<protein>
    <submittedName>
        <fullName evidence="2">Uncharacterized protein</fullName>
    </submittedName>
</protein>
<evidence type="ECO:0000313" key="2">
    <source>
        <dbReference type="EMBL" id="KAG5459001.1"/>
    </source>
</evidence>
<name>A0A8H7ZTE7_9FUNG</name>
<feature type="region of interest" description="Disordered" evidence="1">
    <location>
        <begin position="127"/>
        <end position="159"/>
    </location>
</feature>
<reference evidence="2 3" key="1">
    <citation type="journal article" name="Sci. Rep.">
        <title>Genome-scale phylogenetic analyses confirm Olpidium as the closest living zoosporic fungus to the non-flagellated, terrestrial fungi.</title>
        <authorList>
            <person name="Chang Y."/>
            <person name="Rochon D."/>
            <person name="Sekimoto S."/>
            <person name="Wang Y."/>
            <person name="Chovatia M."/>
            <person name="Sandor L."/>
            <person name="Salamov A."/>
            <person name="Grigoriev I.V."/>
            <person name="Stajich J.E."/>
            <person name="Spatafora J.W."/>
        </authorList>
    </citation>
    <scope>NUCLEOTIDE SEQUENCE [LARGE SCALE GENOMIC DNA]</scope>
    <source>
        <strain evidence="2">S191</strain>
    </source>
</reference>
<accession>A0A8H7ZTE7</accession>
<comment type="caution">
    <text evidence="2">The sequence shown here is derived from an EMBL/GenBank/DDBJ whole genome shotgun (WGS) entry which is preliminary data.</text>
</comment>
<proteinExistence type="predicted"/>
<sequence>MLICLSRSVSEVYGFVRGSLREPGRDFILCTLHSRVVRPKQRRVWFDLTPPKKVLASMDETLYKASLSPASVVWFSWKSGVARECYFFACARVALWSDRRPLKGWQDGPYLADSWLKRMEDLPLALAPETQGQQRPEAQQDGNDVKCERVNPGGVTRSDVARGSKMTKWLKIGACLPAKNEVRASMMYNVSDFPLLSVSEYFGGGH</sequence>